<dbReference type="RefSeq" id="WP_279528749.1">
    <property type="nucleotide sequence ID" value="NZ_CP122312.1"/>
</dbReference>
<keyword evidence="2" id="KW-1185">Reference proteome</keyword>
<evidence type="ECO:0000313" key="1">
    <source>
        <dbReference type="EMBL" id="MFC7198791.1"/>
    </source>
</evidence>
<dbReference type="Proteomes" id="UP001596447">
    <property type="component" value="Unassembled WGS sequence"/>
</dbReference>
<name>A0ABD5Z0U7_9EURY</name>
<evidence type="ECO:0000313" key="2">
    <source>
        <dbReference type="Proteomes" id="UP001596447"/>
    </source>
</evidence>
<dbReference type="AlphaFoldDB" id="A0ABD5Z0U7"/>
<protein>
    <submittedName>
        <fullName evidence="1">Uncharacterized protein</fullName>
    </submittedName>
</protein>
<gene>
    <name evidence="1" type="ORF">ACFQJ9_05040</name>
</gene>
<reference evidence="1 2" key="1">
    <citation type="journal article" date="2019" name="Int. J. Syst. Evol. Microbiol.">
        <title>The Global Catalogue of Microorganisms (GCM) 10K type strain sequencing project: providing services to taxonomists for standard genome sequencing and annotation.</title>
        <authorList>
            <consortium name="The Broad Institute Genomics Platform"/>
            <consortium name="The Broad Institute Genome Sequencing Center for Infectious Disease"/>
            <person name="Wu L."/>
            <person name="Ma J."/>
        </authorList>
    </citation>
    <scope>NUCLEOTIDE SEQUENCE [LARGE SCALE GENOMIC DNA]</scope>
    <source>
        <strain evidence="1 2">XZGYJ-43</strain>
    </source>
</reference>
<comment type="caution">
    <text evidence="1">The sequence shown here is derived from an EMBL/GenBank/DDBJ whole genome shotgun (WGS) entry which is preliminary data.</text>
</comment>
<sequence>MVDVDPLEPDALADAFSGYDDPAHRRRRAQLRDRLERGSLDALVLTAECSIPDGWVAAMRERVGRSGTSANRVRLTLALAAFLDRAGHDLDATGTWDGEGDESRPLYDATHFGGQVDAAHVDLVVDADVATLAGDVGYVSPDVLAHADKRVRLERGDRVVLTAPFSARDGDRFRFYAFATPETPLAEALFPDPDVSP</sequence>
<proteinExistence type="predicted"/>
<organism evidence="1 2">
    <name type="scientific">Halospeciosus flavus</name>
    <dbReference type="NCBI Taxonomy" id="3032283"/>
    <lineage>
        <taxon>Archaea</taxon>
        <taxon>Methanobacteriati</taxon>
        <taxon>Methanobacteriota</taxon>
        <taxon>Stenosarchaea group</taxon>
        <taxon>Halobacteria</taxon>
        <taxon>Halobacteriales</taxon>
        <taxon>Halobacteriaceae</taxon>
        <taxon>Halospeciosus</taxon>
    </lineage>
</organism>
<accession>A0ABD5Z0U7</accession>
<dbReference type="EMBL" id="JBHTAR010000011">
    <property type="protein sequence ID" value="MFC7198791.1"/>
    <property type="molecule type" value="Genomic_DNA"/>
</dbReference>